<dbReference type="Gene3D" id="3.30.450.90">
    <property type="match status" value="1"/>
</dbReference>
<comment type="similarity">
    <text evidence="1">Belongs to the GSP E family.</text>
</comment>
<feature type="domain" description="Bacterial type II secretion system protein E" evidence="3">
    <location>
        <begin position="133"/>
        <end position="345"/>
    </location>
</feature>
<evidence type="ECO:0000313" key="5">
    <source>
        <dbReference type="Proteomes" id="UP000297853"/>
    </source>
</evidence>
<dbReference type="CDD" id="cd01130">
    <property type="entry name" value="VirB11-like_ATPase"/>
    <property type="match status" value="1"/>
</dbReference>
<dbReference type="InterPro" id="IPR001482">
    <property type="entry name" value="T2SS/T4SS_dom"/>
</dbReference>
<gene>
    <name evidence="4" type="ORF">E3T28_07950</name>
</gene>
<name>A0ABY2J7T6_9MICO</name>
<evidence type="ECO:0000256" key="1">
    <source>
        <dbReference type="ARBA" id="ARBA00006611"/>
    </source>
</evidence>
<sequence length="437" mass="44297">MPEPFVAVPSYRAPASTRTDAPPPGVLPPGLLPPGALPPGALPPGALPPGALPSGALPPGALPSGALPPGVLPPGAPPARPLDVSGLGPLAAFAADGEVTDLFVNGAAGLWVDAGCGLLPEQGWSCPEPAVRELAVRLIALGGRHIDEASPCVDVRLSDGIRVHAVLPPASSTGTLLSIRLPRAERLSLAALDAAGLFGVGEASVAVADRLRAAVHRRENLLITGAAGSGKTTLLAALLGEAPPGERIVAIEDVAELRIDHPHVVALEARQPNLEGAGRIGLESLLREALRMRPDRLVLGECRGAEIRELLSALNTGHDGGAGTLHANSLQDVPARLEALGALAGLSPEAVARQAVSAIGLVLHLERRDGRRRLAPLGRFALDARDRLLVVPAAPEDSGREDSGAGNSSPEDSGAPVRARGRRAAAPAETGEPGGPG</sequence>
<feature type="compositionally biased region" description="Pro residues" evidence="2">
    <location>
        <begin position="21"/>
        <end position="51"/>
    </location>
</feature>
<organism evidence="4 5">
    <name type="scientific">Cryobacterium sinapicolor</name>
    <dbReference type="NCBI Taxonomy" id="1259236"/>
    <lineage>
        <taxon>Bacteria</taxon>
        <taxon>Bacillati</taxon>
        <taxon>Actinomycetota</taxon>
        <taxon>Actinomycetes</taxon>
        <taxon>Micrococcales</taxon>
        <taxon>Microbacteriaceae</taxon>
        <taxon>Cryobacterium</taxon>
    </lineage>
</organism>
<dbReference type="PANTHER" id="PTHR30486">
    <property type="entry name" value="TWITCHING MOTILITY PROTEIN PILT"/>
    <property type="match status" value="1"/>
</dbReference>
<accession>A0ABY2J7T6</accession>
<keyword evidence="5" id="KW-1185">Reference proteome</keyword>
<dbReference type="Gene3D" id="3.40.50.300">
    <property type="entry name" value="P-loop containing nucleotide triphosphate hydrolases"/>
    <property type="match status" value="1"/>
</dbReference>
<reference evidence="4 5" key="1">
    <citation type="submission" date="2019-03" db="EMBL/GenBank/DDBJ databases">
        <title>Genomics of glacier-inhabiting Cryobacterium strains.</title>
        <authorList>
            <person name="Liu Q."/>
            <person name="Xin Y.-H."/>
        </authorList>
    </citation>
    <scope>NUCLEOTIDE SEQUENCE [LARGE SCALE GENOMIC DNA]</scope>
    <source>
        <strain evidence="4 5">TMT1-23-1</strain>
    </source>
</reference>
<feature type="compositionally biased region" description="Low complexity" evidence="2">
    <location>
        <begin position="52"/>
        <end position="69"/>
    </location>
</feature>
<evidence type="ECO:0000259" key="3">
    <source>
        <dbReference type="Pfam" id="PF00437"/>
    </source>
</evidence>
<dbReference type="NCBIfam" id="TIGR03819">
    <property type="entry name" value="heli_sec_ATPase"/>
    <property type="match status" value="1"/>
</dbReference>
<comment type="caution">
    <text evidence="4">The sequence shown here is derived from an EMBL/GenBank/DDBJ whole genome shotgun (WGS) entry which is preliminary data.</text>
</comment>
<evidence type="ECO:0000313" key="4">
    <source>
        <dbReference type="EMBL" id="TFD01002.1"/>
    </source>
</evidence>
<protein>
    <submittedName>
        <fullName evidence="4">TadA family conjugal transfer-associated ATPase</fullName>
    </submittedName>
</protein>
<dbReference type="InterPro" id="IPR050921">
    <property type="entry name" value="T4SS_GSP_E_ATPase"/>
</dbReference>
<feature type="region of interest" description="Disordered" evidence="2">
    <location>
        <begin position="1"/>
        <end position="74"/>
    </location>
</feature>
<dbReference type="PANTHER" id="PTHR30486:SF6">
    <property type="entry name" value="TYPE IV PILUS RETRACTATION ATPASE PILT"/>
    <property type="match status" value="1"/>
</dbReference>
<proteinExistence type="inferred from homology"/>
<dbReference type="EMBL" id="SOGQ01000034">
    <property type="protein sequence ID" value="TFD01002.1"/>
    <property type="molecule type" value="Genomic_DNA"/>
</dbReference>
<feature type="region of interest" description="Disordered" evidence="2">
    <location>
        <begin position="392"/>
        <end position="437"/>
    </location>
</feature>
<feature type="compositionally biased region" description="Low complexity" evidence="2">
    <location>
        <begin position="414"/>
        <end position="431"/>
    </location>
</feature>
<dbReference type="InterPro" id="IPR027417">
    <property type="entry name" value="P-loop_NTPase"/>
</dbReference>
<dbReference type="InterPro" id="IPR022399">
    <property type="entry name" value="TadA-like_ATPase"/>
</dbReference>
<dbReference type="Pfam" id="PF00437">
    <property type="entry name" value="T2SSE"/>
    <property type="match status" value="1"/>
</dbReference>
<dbReference type="RefSeq" id="WP_134429523.1">
    <property type="nucleotide sequence ID" value="NZ_SOGQ01000034.1"/>
</dbReference>
<evidence type="ECO:0000256" key="2">
    <source>
        <dbReference type="SAM" id="MobiDB-lite"/>
    </source>
</evidence>
<dbReference type="Proteomes" id="UP000297853">
    <property type="component" value="Unassembled WGS sequence"/>
</dbReference>
<dbReference type="SUPFAM" id="SSF52540">
    <property type="entry name" value="P-loop containing nucleoside triphosphate hydrolases"/>
    <property type="match status" value="1"/>
</dbReference>